<evidence type="ECO:0000256" key="3">
    <source>
        <dbReference type="SAM" id="MobiDB-lite"/>
    </source>
</evidence>
<gene>
    <name evidence="4" type="ORF">ANANG_G00249750</name>
</gene>
<dbReference type="PANTHER" id="PTHR19307:SF13">
    <property type="entry name" value="TUMOR PROTEIN D54"/>
    <property type="match status" value="1"/>
</dbReference>
<reference evidence="4" key="1">
    <citation type="submission" date="2021-01" db="EMBL/GenBank/DDBJ databases">
        <title>A chromosome-scale assembly of European eel, Anguilla anguilla.</title>
        <authorList>
            <person name="Henkel C."/>
            <person name="Jong-Raadsen S.A."/>
            <person name="Dufour S."/>
            <person name="Weltzien F.-A."/>
            <person name="Palstra A.P."/>
            <person name="Pelster B."/>
            <person name="Spaink H.P."/>
            <person name="Van Den Thillart G.E."/>
            <person name="Jansen H."/>
            <person name="Zahm M."/>
            <person name="Klopp C."/>
            <person name="Cedric C."/>
            <person name="Louis A."/>
            <person name="Berthelot C."/>
            <person name="Parey E."/>
            <person name="Roest Crollius H."/>
            <person name="Montfort J."/>
            <person name="Robinson-Rechavi M."/>
            <person name="Bucao C."/>
            <person name="Bouchez O."/>
            <person name="Gislard M."/>
            <person name="Lluch J."/>
            <person name="Milhes M."/>
            <person name="Lampietro C."/>
            <person name="Lopez Roques C."/>
            <person name="Donnadieu C."/>
            <person name="Braasch I."/>
            <person name="Desvignes T."/>
            <person name="Postlethwait J."/>
            <person name="Bobe J."/>
            <person name="Guiguen Y."/>
            <person name="Dirks R."/>
        </authorList>
    </citation>
    <scope>NUCLEOTIDE SEQUENCE</scope>
    <source>
        <strain evidence="4">Tag_6206</strain>
        <tissue evidence="4">Liver</tissue>
    </source>
</reference>
<feature type="compositionally biased region" description="Polar residues" evidence="3">
    <location>
        <begin position="1"/>
        <end position="12"/>
    </location>
</feature>
<dbReference type="Proteomes" id="UP001044222">
    <property type="component" value="Chromosome 14"/>
</dbReference>
<evidence type="ECO:0008006" key="6">
    <source>
        <dbReference type="Google" id="ProtNLM"/>
    </source>
</evidence>
<evidence type="ECO:0000313" key="5">
    <source>
        <dbReference type="Proteomes" id="UP001044222"/>
    </source>
</evidence>
<dbReference type="PANTHER" id="PTHR19307">
    <property type="entry name" value="TUMOR PROTEIN D52"/>
    <property type="match status" value="1"/>
</dbReference>
<evidence type="ECO:0000256" key="2">
    <source>
        <dbReference type="ARBA" id="ARBA00023054"/>
    </source>
</evidence>
<dbReference type="AlphaFoldDB" id="A0A9D3RMF5"/>
<evidence type="ECO:0000313" key="4">
    <source>
        <dbReference type="EMBL" id="KAG5835979.1"/>
    </source>
</evidence>
<accession>A0A9D3RMF5</accession>
<keyword evidence="5" id="KW-1185">Reference proteome</keyword>
<dbReference type="GO" id="GO:0005737">
    <property type="term" value="C:cytoplasm"/>
    <property type="evidence" value="ECO:0007669"/>
    <property type="project" value="TreeGrafter"/>
</dbReference>
<keyword evidence="2" id="KW-0175">Coiled coil</keyword>
<comment type="caution">
    <text evidence="4">The sequence shown here is derived from an EMBL/GenBank/DDBJ whole genome shotgun (WGS) entry which is preliminary data.</text>
</comment>
<dbReference type="Pfam" id="PF04201">
    <property type="entry name" value="TPD52"/>
    <property type="match status" value="1"/>
</dbReference>
<dbReference type="InterPro" id="IPR007327">
    <property type="entry name" value="TPD52"/>
</dbReference>
<dbReference type="EMBL" id="JAFIRN010000014">
    <property type="protein sequence ID" value="KAG5835979.1"/>
    <property type="molecule type" value="Genomic_DNA"/>
</dbReference>
<sequence>MESANQDINLSSPKKGLGADPLDADVPMEGAVGGAGLTEEETEELKLELSKVEEEILTLRQVLSAKERHAGELKRRLGLTPLSEFRQNISKGWQDVQTSNVYLTASATLEDISRSEAYKRTQETFSQAGQMTSAALSSVGTAISRKLGDIRALPLSNSFGNYSIRHSISMPTMRNSPSFRSFEDKVDNLKHKMATRGQGNGAEATSPIGTSSSQDHAPF</sequence>
<comment type="similarity">
    <text evidence="1">Belongs to the TPD52 family.</text>
</comment>
<name>A0A9D3RMF5_ANGAN</name>
<feature type="region of interest" description="Disordered" evidence="3">
    <location>
        <begin position="1"/>
        <end position="42"/>
    </location>
</feature>
<proteinExistence type="inferred from homology"/>
<evidence type="ECO:0000256" key="1">
    <source>
        <dbReference type="ARBA" id="ARBA00005702"/>
    </source>
</evidence>
<feature type="compositionally biased region" description="Polar residues" evidence="3">
    <location>
        <begin position="207"/>
        <end position="219"/>
    </location>
</feature>
<feature type="region of interest" description="Disordered" evidence="3">
    <location>
        <begin position="192"/>
        <end position="219"/>
    </location>
</feature>
<protein>
    <recommendedName>
        <fullName evidence="6">Tumor protein D54-like</fullName>
    </recommendedName>
</protein>
<organism evidence="4 5">
    <name type="scientific">Anguilla anguilla</name>
    <name type="common">European freshwater eel</name>
    <name type="synonym">Muraena anguilla</name>
    <dbReference type="NCBI Taxonomy" id="7936"/>
    <lineage>
        <taxon>Eukaryota</taxon>
        <taxon>Metazoa</taxon>
        <taxon>Chordata</taxon>
        <taxon>Craniata</taxon>
        <taxon>Vertebrata</taxon>
        <taxon>Euteleostomi</taxon>
        <taxon>Actinopterygii</taxon>
        <taxon>Neopterygii</taxon>
        <taxon>Teleostei</taxon>
        <taxon>Anguilliformes</taxon>
        <taxon>Anguillidae</taxon>
        <taxon>Anguilla</taxon>
    </lineage>
</organism>